<dbReference type="AlphaFoldDB" id="A0A1E3GT39"/>
<dbReference type="Gene3D" id="3.40.190.10">
    <property type="entry name" value="Periplasmic binding protein-like II"/>
    <property type="match status" value="2"/>
</dbReference>
<dbReference type="PANTHER" id="PTHR37945">
    <property type="entry name" value="EXTRACELLULAR TUNGSTATE BINDING PROTEIN"/>
    <property type="match status" value="1"/>
</dbReference>
<sequence length="268" mass="29154">MKRLFSLLFISFLLSSTASAEQLLKLSTTTSTDNTGLLGVLNNAFTESTDIKVAVIAVGTGQALKLGANGDVDVALVHAPQAELEYVEKGYFIDRRYVMYNDFVMVGPTDDPAGIASANNISEAMQKIVESGSRFVSRGDDSGTHKKELELWQTANISPSGSWYVQAGQGMGAVLKIADEMSGYALTDRGTQIAYQDKMQLQLLFEGGSMLSNPYHIMAVNPEQHPHVQAAMAKQYMDFVTGEQGKHIIDNFKINDQPLFFTASPPAD</sequence>
<accession>A0A1E3GT39</accession>
<evidence type="ECO:0000256" key="1">
    <source>
        <dbReference type="SAM" id="SignalP"/>
    </source>
</evidence>
<dbReference type="PATRIC" id="fig|291169.3.peg.1720"/>
<proteinExistence type="predicted"/>
<reference evidence="3 4" key="1">
    <citation type="submission" date="2016-07" db="EMBL/GenBank/DDBJ databases">
        <title>Draft Genome Sequence of Methylophaga muralis Bur 1.</title>
        <authorList>
            <person name="Vasilenko O.V."/>
            <person name="Doronina N.V."/>
            <person name="Shmareva M.N."/>
            <person name="Tarlachkov S.V."/>
            <person name="Mustakhimov I."/>
            <person name="Trotsenko Y.A."/>
        </authorList>
    </citation>
    <scope>NUCLEOTIDE SEQUENCE [LARGE SCALE GENOMIC DNA]</scope>
    <source>
        <strain evidence="3 4">Bur 1</strain>
    </source>
</reference>
<dbReference type="Proteomes" id="UP000094379">
    <property type="component" value="Unassembled WGS sequence"/>
</dbReference>
<gene>
    <name evidence="3" type="ORF">A9E74_01710</name>
</gene>
<feature type="domain" description="PBP" evidence="2">
    <location>
        <begin position="25"/>
        <end position="243"/>
    </location>
</feature>
<feature type="signal peptide" evidence="1">
    <location>
        <begin position="1"/>
        <end position="20"/>
    </location>
</feature>
<dbReference type="InterPro" id="IPR052738">
    <property type="entry name" value="ABC-Tungstate_binding"/>
</dbReference>
<comment type="caution">
    <text evidence="3">The sequence shown here is derived from an EMBL/GenBank/DDBJ whole genome shotgun (WGS) entry which is preliminary data.</text>
</comment>
<dbReference type="Pfam" id="PF12849">
    <property type="entry name" value="PBP_like_2"/>
    <property type="match status" value="1"/>
</dbReference>
<dbReference type="SUPFAM" id="SSF53850">
    <property type="entry name" value="Periplasmic binding protein-like II"/>
    <property type="match status" value="1"/>
</dbReference>
<dbReference type="InterPro" id="IPR024370">
    <property type="entry name" value="PBP_domain"/>
</dbReference>
<dbReference type="EMBL" id="MCRI01000017">
    <property type="protein sequence ID" value="ODN66541.1"/>
    <property type="molecule type" value="Genomic_DNA"/>
</dbReference>
<evidence type="ECO:0000313" key="4">
    <source>
        <dbReference type="Proteomes" id="UP000094379"/>
    </source>
</evidence>
<dbReference type="PANTHER" id="PTHR37945:SF1">
    <property type="entry name" value="EXTRACELLULAR TUNGSTATE BINDING PROTEIN"/>
    <property type="match status" value="1"/>
</dbReference>
<evidence type="ECO:0000259" key="2">
    <source>
        <dbReference type="Pfam" id="PF12849"/>
    </source>
</evidence>
<protein>
    <submittedName>
        <fullName evidence="3">PBP superfamily domain protein</fullName>
    </submittedName>
</protein>
<keyword evidence="1" id="KW-0732">Signal</keyword>
<dbReference type="RefSeq" id="WP_069296157.1">
    <property type="nucleotide sequence ID" value="NZ_MCRI01000017.1"/>
</dbReference>
<organism evidence="3 4">
    <name type="scientific">Methylophaga muralis</name>
    <dbReference type="NCBI Taxonomy" id="291169"/>
    <lineage>
        <taxon>Bacteria</taxon>
        <taxon>Pseudomonadati</taxon>
        <taxon>Pseudomonadota</taxon>
        <taxon>Gammaproteobacteria</taxon>
        <taxon>Thiotrichales</taxon>
        <taxon>Piscirickettsiaceae</taxon>
        <taxon>Methylophaga</taxon>
    </lineage>
</organism>
<name>A0A1E3GT39_9GAMM</name>
<dbReference type="STRING" id="291169.A9E74_01710"/>
<keyword evidence="4" id="KW-1185">Reference proteome</keyword>
<feature type="chain" id="PRO_5009128663" evidence="1">
    <location>
        <begin position="21"/>
        <end position="268"/>
    </location>
</feature>
<evidence type="ECO:0000313" key="3">
    <source>
        <dbReference type="EMBL" id="ODN66541.1"/>
    </source>
</evidence>